<reference evidence="3 4" key="1">
    <citation type="submission" date="2013-05" db="EMBL/GenBank/DDBJ databases">
        <title>Genome assembly of Chondromyces apiculatus DSM 436.</title>
        <authorList>
            <person name="Sharma G."/>
            <person name="Khatri I."/>
            <person name="Kaur C."/>
            <person name="Mayilraj S."/>
            <person name="Subramanian S."/>
        </authorList>
    </citation>
    <scope>NUCLEOTIDE SEQUENCE [LARGE SCALE GENOMIC DNA]</scope>
    <source>
        <strain evidence="3 4">DSM 436</strain>
    </source>
</reference>
<protein>
    <submittedName>
        <fullName evidence="3">Putative transposase</fullName>
    </submittedName>
</protein>
<dbReference type="EMBL" id="ASRX01000011">
    <property type="protein sequence ID" value="EYF07106.1"/>
    <property type="molecule type" value="Genomic_DNA"/>
</dbReference>
<organism evidence="3 4">
    <name type="scientific">Chondromyces apiculatus DSM 436</name>
    <dbReference type="NCBI Taxonomy" id="1192034"/>
    <lineage>
        <taxon>Bacteria</taxon>
        <taxon>Pseudomonadati</taxon>
        <taxon>Myxococcota</taxon>
        <taxon>Polyangia</taxon>
        <taxon>Polyangiales</taxon>
        <taxon>Polyangiaceae</taxon>
        <taxon>Chondromyces</taxon>
    </lineage>
</organism>
<dbReference type="InterPro" id="IPR019191">
    <property type="entry name" value="Essential_protein_Yae1_N"/>
</dbReference>
<feature type="domain" description="Essential protein Yae1 N-terminal" evidence="2">
    <location>
        <begin position="253"/>
        <end position="291"/>
    </location>
</feature>
<evidence type="ECO:0000313" key="3">
    <source>
        <dbReference type="EMBL" id="EYF07106.1"/>
    </source>
</evidence>
<feature type="region of interest" description="Disordered" evidence="1">
    <location>
        <begin position="238"/>
        <end position="289"/>
    </location>
</feature>
<sequence length="344" mass="37546">MRAMPTLEHNGLVDMFRENPALAPHLLELLFHLDLPPYATVAVVEASLDQLTPVEFRADLALELRDARGALVLSIVLEVQRDKDPRKKYSWPVYVVVARAQKQCPTIVLVVAPDAEVAAWASEKIDLGLGRGSVEPLVVGPAVVPVVTDQALAEQETELAILSAAAHGNGPHGLEVALAALGALGRYDHEHAAVYFQIVYNALREPLRRALEALIMERQTEGKATFPPFAQQLIDRGKREGLQEGKREGLQEGKREGLQEGKREGLQEGKREGLQEGKREGLQEGERKGKLEGKQDALLRLLARAGIALTADERARIQGCTDAATLDRWIENVIGAKSASDVLS</sequence>
<evidence type="ECO:0000256" key="1">
    <source>
        <dbReference type="SAM" id="MobiDB-lite"/>
    </source>
</evidence>
<dbReference type="STRING" id="1192034.CAP_0585"/>
<comment type="caution">
    <text evidence="3">The sequence shown here is derived from an EMBL/GenBank/DDBJ whole genome shotgun (WGS) entry which is preliminary data.</text>
</comment>
<proteinExistence type="predicted"/>
<dbReference type="PANTHER" id="PTHR34613">
    <property type="entry name" value="SLL0800 PROTEIN"/>
    <property type="match status" value="1"/>
</dbReference>
<accession>A0A017TEV6</accession>
<dbReference type="Pfam" id="PF09811">
    <property type="entry name" value="Yae1_N"/>
    <property type="match status" value="1"/>
</dbReference>
<gene>
    <name evidence="3" type="ORF">CAP_0585</name>
</gene>
<dbReference type="Proteomes" id="UP000019678">
    <property type="component" value="Unassembled WGS sequence"/>
</dbReference>
<dbReference type="PANTHER" id="PTHR34613:SF1">
    <property type="entry name" value="SLL6017 PROTEIN"/>
    <property type="match status" value="1"/>
</dbReference>
<evidence type="ECO:0000259" key="2">
    <source>
        <dbReference type="Pfam" id="PF09811"/>
    </source>
</evidence>
<dbReference type="AlphaFoldDB" id="A0A017TEV6"/>
<keyword evidence="4" id="KW-1185">Reference proteome</keyword>
<name>A0A017TEV6_9BACT</name>
<dbReference type="eggNOG" id="COG1317">
    <property type="taxonomic scope" value="Bacteria"/>
</dbReference>
<evidence type="ECO:0000313" key="4">
    <source>
        <dbReference type="Proteomes" id="UP000019678"/>
    </source>
</evidence>